<dbReference type="GO" id="GO:0016747">
    <property type="term" value="F:acyltransferase activity, transferring groups other than amino-acyl groups"/>
    <property type="evidence" value="ECO:0007669"/>
    <property type="project" value="InterPro"/>
</dbReference>
<dbReference type="RefSeq" id="WP_013598278.1">
    <property type="nucleotide sequence ID" value="NC_015144.1"/>
</dbReference>
<dbReference type="eggNOG" id="COG0456">
    <property type="taxonomic scope" value="Bacteria"/>
</dbReference>
<dbReference type="HOGENOM" id="CLU_762666_0_0_10"/>
<proteinExistence type="predicted"/>
<dbReference type="InterPro" id="IPR000182">
    <property type="entry name" value="GNAT_dom"/>
</dbReference>
<dbReference type="EMBL" id="CP002455">
    <property type="protein sequence ID" value="ADX67888.1"/>
    <property type="molecule type" value="Genomic_DNA"/>
</dbReference>
<dbReference type="Gene3D" id="3.40.630.30">
    <property type="match status" value="1"/>
</dbReference>
<sequence length="347" mass="42028">MVTIHTLKKKDLLEFYNSDFYRKLMHVPFTPFRLWSYLENPFSVQEDFVLYFIVVDNQIVSYRIVLHDLVYFTEKIIWSSGNWTHPDYRRKGFSELLLNKIEKDYPHQLMVLTRTPGSAKLYQNREKYYFIHDIKSTELYLSFSFLEKKFPTKISKVLNWFYHFITPTKNEKFTFQQSSLDQKTEAFLQEKSKNELFPLSTKKLQWIFQFPWLSTNPSDEIHQKFDFSFIDPTFHLAAFELRENDELTAFVVRAIRQKTYFLHYIYYNSDEQANEIVDNIIAEIEKDKLHSVVIRNPLIEFLLTRKLRVILKRPYKNFLFIDQKLIEKHPDLLHRNRQHGIGEIIFT</sequence>
<dbReference type="Proteomes" id="UP000008641">
    <property type="component" value="Chromosome"/>
</dbReference>
<name>F0P2X6_WEEVC</name>
<dbReference type="OrthoDB" id="1118862at2"/>
<accession>F0P2X6</accession>
<keyword evidence="3" id="KW-1185">Reference proteome</keyword>
<evidence type="ECO:0000313" key="2">
    <source>
        <dbReference type="EMBL" id="ADX67888.1"/>
    </source>
</evidence>
<protein>
    <recommendedName>
        <fullName evidence="1">N-acetyltransferase domain-containing protein</fullName>
    </recommendedName>
</protein>
<dbReference type="STRING" id="865938.Weevi_1179"/>
<dbReference type="InterPro" id="IPR016181">
    <property type="entry name" value="Acyl_CoA_acyltransferase"/>
</dbReference>
<dbReference type="AlphaFoldDB" id="F0P2X6"/>
<dbReference type="CDD" id="cd04301">
    <property type="entry name" value="NAT_SF"/>
    <property type="match status" value="1"/>
</dbReference>
<dbReference type="KEGG" id="wvi:Weevi_1179"/>
<feature type="domain" description="N-acetyltransferase" evidence="1">
    <location>
        <begin position="2"/>
        <end position="146"/>
    </location>
</feature>
<organism evidence="2 3">
    <name type="scientific">Weeksella virosa (strain ATCC 43766 / DSM 16922 / JCM 21250 / CCUG 30538 / CDC 9751 / IAM 14551 / NBRC 16016 / NCTC 11634 / CL345/78)</name>
    <dbReference type="NCBI Taxonomy" id="865938"/>
    <lineage>
        <taxon>Bacteria</taxon>
        <taxon>Pseudomonadati</taxon>
        <taxon>Bacteroidota</taxon>
        <taxon>Flavobacteriia</taxon>
        <taxon>Flavobacteriales</taxon>
        <taxon>Weeksellaceae</taxon>
        <taxon>Weeksella</taxon>
    </lineage>
</organism>
<reference evidence="2 3" key="1">
    <citation type="journal article" date="2011" name="Stand. Genomic Sci.">
        <title>Complete genome sequence of Weeksella virosa type strain (9751).</title>
        <authorList>
            <person name="Lang E."/>
            <person name="Teshima H."/>
            <person name="Lucas S."/>
            <person name="Lapidus A."/>
            <person name="Hammon N."/>
            <person name="Deshpande S."/>
            <person name="Nolan M."/>
            <person name="Cheng J.F."/>
            <person name="Pitluck S."/>
            <person name="Liolios K."/>
            <person name="Pagani I."/>
            <person name="Mikhailova N."/>
            <person name="Ivanova N."/>
            <person name="Mavromatis K."/>
            <person name="Pati A."/>
            <person name="Tapia R."/>
            <person name="Han C."/>
            <person name="Goodwin L."/>
            <person name="Chen A."/>
            <person name="Palaniappan K."/>
            <person name="Land M."/>
            <person name="Hauser L."/>
            <person name="Chang Y.J."/>
            <person name="Jeffries C.D."/>
            <person name="Brambilla E.M."/>
            <person name="Kopitz M."/>
            <person name="Rohde M."/>
            <person name="Goker M."/>
            <person name="Tindall B.J."/>
            <person name="Detter J.C."/>
            <person name="Woyke T."/>
            <person name="Bristow J."/>
            <person name="Eisen J.A."/>
            <person name="Markowitz V."/>
            <person name="Hugenholtz P."/>
            <person name="Klenk H.P."/>
            <person name="Kyrpides N.C."/>
        </authorList>
    </citation>
    <scope>NUCLEOTIDE SEQUENCE [LARGE SCALE GENOMIC DNA]</scope>
    <source>
        <strain evidence="3">ATCC 43766 / DSM 16922 / JCM 21250 / NBRC 16016 / NCTC 11634 / CL345/78</strain>
    </source>
</reference>
<evidence type="ECO:0000259" key="1">
    <source>
        <dbReference type="PROSITE" id="PS51186"/>
    </source>
</evidence>
<gene>
    <name evidence="2" type="ordered locus">Weevi_1179</name>
</gene>
<reference evidence="3" key="2">
    <citation type="journal article" date="2011" name="Stand. Genomic Sci.">
        <title>Complete genome sequence of Weeksella virosa type strain (9751T).</title>
        <authorList>
            <person name="Lang E."/>
            <person name="Teshima H."/>
            <person name="Lucas S."/>
            <person name="Lapidus A."/>
            <person name="Hammon N."/>
            <person name="Deshpande S."/>
            <person name="Nolan M."/>
            <person name="Cheng J."/>
            <person name="Pitluck S."/>
            <person name="Liolios K."/>
            <person name="Pagani I."/>
            <person name="Mikhailova N."/>
            <person name="Ivanova N."/>
            <person name="Mavromatis K."/>
            <person name="Pati A."/>
            <person name="Tapia R."/>
            <person name="Han C."/>
            <person name="Goodwin L."/>
            <person name="Chen A."/>
            <person name="Palaniappan K."/>
            <person name="Land M."/>
            <person name="Hauser L."/>
            <person name="Chang Y."/>
            <person name="Jeffries C."/>
            <person name="Brambilla E."/>
            <person name="Kopitz M."/>
            <person name="Rohde M."/>
            <person name="Goker M."/>
            <person name="Tindall B."/>
            <person name="Detter J."/>
            <person name="Woyke T."/>
            <person name="Bristow J."/>
            <person name="Eisen J."/>
            <person name="Markowitz V."/>
            <person name="Hugenholtz P."/>
            <person name="Klenk H."/>
            <person name="Kyrpides N."/>
        </authorList>
    </citation>
    <scope>NUCLEOTIDE SEQUENCE [LARGE SCALE GENOMIC DNA]</scope>
    <source>
        <strain evidence="3">ATCC 43766 / DSM 16922 / JCM 21250 / NBRC 16016 / NCTC 11634 / CL345/78</strain>
    </source>
</reference>
<dbReference type="PROSITE" id="PS51186">
    <property type="entry name" value="GNAT"/>
    <property type="match status" value="1"/>
</dbReference>
<dbReference type="SUPFAM" id="SSF55729">
    <property type="entry name" value="Acyl-CoA N-acyltransferases (Nat)"/>
    <property type="match status" value="1"/>
</dbReference>
<evidence type="ECO:0000313" key="3">
    <source>
        <dbReference type="Proteomes" id="UP000008641"/>
    </source>
</evidence>